<dbReference type="InterPro" id="IPR041581">
    <property type="entry name" value="Glyoxalase_6"/>
</dbReference>
<comment type="caution">
    <text evidence="2">The sequence shown here is derived from an EMBL/GenBank/DDBJ whole genome shotgun (WGS) entry which is preliminary data.</text>
</comment>
<dbReference type="Pfam" id="PF18029">
    <property type="entry name" value="Glyoxalase_6"/>
    <property type="match status" value="1"/>
</dbReference>
<proteinExistence type="predicted"/>
<dbReference type="Gene3D" id="3.10.180.10">
    <property type="entry name" value="2,3-Dihydroxybiphenyl 1,2-Dioxygenase, domain 1"/>
    <property type="match status" value="1"/>
</dbReference>
<keyword evidence="3" id="KW-1185">Reference proteome</keyword>
<dbReference type="InParanoid" id="A0A3N0VKL8"/>
<dbReference type="PROSITE" id="PS51819">
    <property type="entry name" value="VOC"/>
    <property type="match status" value="1"/>
</dbReference>
<sequence>MILGLRTAIVPTPDLAAGKAWYAQAFETEPYFDEPYYVGFAIGGFELGLVPDGLAPGENGPQPYWGVADIDAERARLLALGATPGQPVTEVGGGIRVCSVLDPFGNPLHLIQNPHFDLKAVR</sequence>
<dbReference type="RefSeq" id="WP_123210164.1">
    <property type="nucleotide sequence ID" value="NZ_RJVO01000001.1"/>
</dbReference>
<dbReference type="Proteomes" id="UP000282106">
    <property type="component" value="Unassembled WGS sequence"/>
</dbReference>
<dbReference type="InterPro" id="IPR037523">
    <property type="entry name" value="VOC_core"/>
</dbReference>
<protein>
    <submittedName>
        <fullName evidence="2">VOC family protein</fullName>
    </submittedName>
</protein>
<evidence type="ECO:0000259" key="1">
    <source>
        <dbReference type="PROSITE" id="PS51819"/>
    </source>
</evidence>
<evidence type="ECO:0000313" key="2">
    <source>
        <dbReference type="EMBL" id="ROH93309.1"/>
    </source>
</evidence>
<dbReference type="EMBL" id="RJVO01000001">
    <property type="protein sequence ID" value="ROH93309.1"/>
    <property type="molecule type" value="Genomic_DNA"/>
</dbReference>
<name>A0A3N0VKL8_9GAMM</name>
<organism evidence="2 3">
    <name type="scientific">Stagnimonas aquatica</name>
    <dbReference type="NCBI Taxonomy" id="2689987"/>
    <lineage>
        <taxon>Bacteria</taxon>
        <taxon>Pseudomonadati</taxon>
        <taxon>Pseudomonadota</taxon>
        <taxon>Gammaproteobacteria</taxon>
        <taxon>Nevskiales</taxon>
        <taxon>Nevskiaceae</taxon>
        <taxon>Stagnimonas</taxon>
    </lineage>
</organism>
<evidence type="ECO:0000313" key="3">
    <source>
        <dbReference type="Proteomes" id="UP000282106"/>
    </source>
</evidence>
<gene>
    <name evidence="2" type="ORF">ED208_01945</name>
</gene>
<feature type="domain" description="VOC" evidence="1">
    <location>
        <begin position="4"/>
        <end position="113"/>
    </location>
</feature>
<reference evidence="2 3" key="1">
    <citation type="submission" date="2018-10" db="EMBL/GenBank/DDBJ databases">
        <authorList>
            <person name="Chen W.-M."/>
        </authorList>
    </citation>
    <scope>NUCLEOTIDE SEQUENCE [LARGE SCALE GENOMIC DNA]</scope>
    <source>
        <strain evidence="2 3">THS-13</strain>
    </source>
</reference>
<dbReference type="AlphaFoldDB" id="A0A3N0VKL8"/>
<accession>A0A3N0VKL8</accession>
<dbReference type="InterPro" id="IPR029068">
    <property type="entry name" value="Glyas_Bleomycin-R_OHBP_Dase"/>
</dbReference>
<dbReference type="SUPFAM" id="SSF54593">
    <property type="entry name" value="Glyoxalase/Bleomycin resistance protein/Dihydroxybiphenyl dioxygenase"/>
    <property type="match status" value="1"/>
</dbReference>